<dbReference type="KEGG" id="mlr:MELLADRAFT_113674"/>
<dbReference type="GeneID" id="18925059"/>
<sequence length="125" mass="14309">MKIQELSFCDKRRIWKQCKYEILESFALTDMIGVRDLIKLTSSNQEHEVNQADEQPSLSINYSIHGSNSKRKQTCGLNMLTRRHGHEPLVQIACQLITSMRNMDSSPSLHDLNMKIIGDQICSTS</sequence>
<dbReference type="RefSeq" id="XP_007418474.1">
    <property type="nucleotide sequence ID" value="XM_007418412.1"/>
</dbReference>
<gene>
    <name evidence="1" type="ORF">MELLADRAFT_113674</name>
</gene>
<dbReference type="VEuPathDB" id="FungiDB:MELLADRAFT_113674"/>
<protein>
    <submittedName>
        <fullName evidence="1">Uncharacterized protein</fullName>
    </submittedName>
</protein>
<dbReference type="HOGENOM" id="CLU_1993121_0_0_1"/>
<keyword evidence="2" id="KW-1185">Reference proteome</keyword>
<dbReference type="EMBL" id="GL883180">
    <property type="protein sequence ID" value="EGF98278.1"/>
    <property type="molecule type" value="Genomic_DNA"/>
</dbReference>
<dbReference type="OrthoDB" id="3057168at2759"/>
<dbReference type="InParanoid" id="F4SAQ1"/>
<reference evidence="2" key="1">
    <citation type="journal article" date="2011" name="Proc. Natl. Acad. Sci. U.S.A.">
        <title>Obligate biotrophy features unraveled by the genomic analysis of rust fungi.</title>
        <authorList>
            <person name="Duplessis S."/>
            <person name="Cuomo C.A."/>
            <person name="Lin Y.-C."/>
            <person name="Aerts A."/>
            <person name="Tisserant E."/>
            <person name="Veneault-Fourrey C."/>
            <person name="Joly D.L."/>
            <person name="Hacquard S."/>
            <person name="Amselem J."/>
            <person name="Cantarel B.L."/>
            <person name="Chiu R."/>
            <person name="Coutinho P.M."/>
            <person name="Feau N."/>
            <person name="Field M."/>
            <person name="Frey P."/>
            <person name="Gelhaye E."/>
            <person name="Goldberg J."/>
            <person name="Grabherr M.G."/>
            <person name="Kodira C.D."/>
            <person name="Kohler A."/>
            <person name="Kuees U."/>
            <person name="Lindquist E.A."/>
            <person name="Lucas S.M."/>
            <person name="Mago R."/>
            <person name="Mauceli E."/>
            <person name="Morin E."/>
            <person name="Murat C."/>
            <person name="Pangilinan J.L."/>
            <person name="Park R."/>
            <person name="Pearson M."/>
            <person name="Quesneville H."/>
            <person name="Rouhier N."/>
            <person name="Sakthikumar S."/>
            <person name="Salamov A.A."/>
            <person name="Schmutz J."/>
            <person name="Selles B."/>
            <person name="Shapiro H."/>
            <person name="Tanguay P."/>
            <person name="Tuskan G.A."/>
            <person name="Henrissat B."/>
            <person name="Van de Peer Y."/>
            <person name="Rouze P."/>
            <person name="Ellis J.G."/>
            <person name="Dodds P.N."/>
            <person name="Schein J.E."/>
            <person name="Zhong S."/>
            <person name="Hamelin R.C."/>
            <person name="Grigoriev I.V."/>
            <person name="Szabo L.J."/>
            <person name="Martin F."/>
        </authorList>
    </citation>
    <scope>NUCLEOTIDE SEQUENCE [LARGE SCALE GENOMIC DNA]</scope>
    <source>
        <strain evidence="2">98AG31 / pathotype 3-4-7</strain>
    </source>
</reference>
<dbReference type="Proteomes" id="UP000001072">
    <property type="component" value="Unassembled WGS sequence"/>
</dbReference>
<evidence type="ECO:0000313" key="1">
    <source>
        <dbReference type="EMBL" id="EGF98278.1"/>
    </source>
</evidence>
<name>F4SAQ1_MELLP</name>
<dbReference type="AlphaFoldDB" id="F4SAQ1"/>
<proteinExistence type="predicted"/>
<evidence type="ECO:0000313" key="2">
    <source>
        <dbReference type="Proteomes" id="UP000001072"/>
    </source>
</evidence>
<organism evidence="2">
    <name type="scientific">Melampsora larici-populina (strain 98AG31 / pathotype 3-4-7)</name>
    <name type="common">Poplar leaf rust fungus</name>
    <dbReference type="NCBI Taxonomy" id="747676"/>
    <lineage>
        <taxon>Eukaryota</taxon>
        <taxon>Fungi</taxon>
        <taxon>Dikarya</taxon>
        <taxon>Basidiomycota</taxon>
        <taxon>Pucciniomycotina</taxon>
        <taxon>Pucciniomycetes</taxon>
        <taxon>Pucciniales</taxon>
        <taxon>Melampsoraceae</taxon>
        <taxon>Melampsora</taxon>
    </lineage>
</organism>
<accession>F4SAQ1</accession>